<keyword evidence="4" id="KW-1185">Reference proteome</keyword>
<accession>M1V5T8</accession>
<proteinExistence type="predicted"/>
<feature type="compositionally biased region" description="Polar residues" evidence="1">
    <location>
        <begin position="69"/>
        <end position="83"/>
    </location>
</feature>
<dbReference type="PROSITE" id="PS51279">
    <property type="entry name" value="BCNT_C"/>
    <property type="match status" value="1"/>
</dbReference>
<protein>
    <recommendedName>
        <fullName evidence="2">BCNT-C domain-containing protein</fullName>
    </recommendedName>
</protein>
<dbReference type="PANTHER" id="PTHR48295:SF1">
    <property type="entry name" value="SWR1-COMPLEX PROTEIN 5"/>
    <property type="match status" value="1"/>
</dbReference>
<reference evidence="3 4" key="1">
    <citation type="journal article" date="2004" name="Nature">
        <title>Genome sequence of the ultrasmall unicellular red alga Cyanidioschyzon merolae 10D.</title>
        <authorList>
            <person name="Matsuzaki M."/>
            <person name="Misumi O."/>
            <person name="Shin-i T."/>
            <person name="Maruyama S."/>
            <person name="Takahara M."/>
            <person name="Miyagishima S."/>
            <person name="Mori T."/>
            <person name="Nishida K."/>
            <person name="Yagisawa F."/>
            <person name="Nishida K."/>
            <person name="Yoshida Y."/>
            <person name="Nishimura Y."/>
            <person name="Nakao S."/>
            <person name="Kobayashi T."/>
            <person name="Momoyama Y."/>
            <person name="Higashiyama T."/>
            <person name="Minoda A."/>
            <person name="Sano M."/>
            <person name="Nomoto H."/>
            <person name="Oishi K."/>
            <person name="Hayashi H."/>
            <person name="Ohta F."/>
            <person name="Nishizaka S."/>
            <person name="Haga S."/>
            <person name="Miura S."/>
            <person name="Morishita T."/>
            <person name="Kabeya Y."/>
            <person name="Terasawa K."/>
            <person name="Suzuki Y."/>
            <person name="Ishii Y."/>
            <person name="Asakawa S."/>
            <person name="Takano H."/>
            <person name="Ohta N."/>
            <person name="Kuroiwa H."/>
            <person name="Tanaka K."/>
            <person name="Shimizu N."/>
            <person name="Sugano S."/>
            <person name="Sato N."/>
            <person name="Nozaki H."/>
            <person name="Ogasawara N."/>
            <person name="Kohara Y."/>
            <person name="Kuroiwa T."/>
        </authorList>
    </citation>
    <scope>NUCLEOTIDE SEQUENCE [LARGE SCALE GENOMIC DNA]</scope>
    <source>
        <strain evidence="3 4">10D</strain>
    </source>
</reference>
<dbReference type="HOGENOM" id="CLU_867022_0_0_1"/>
<organism evidence="3 4">
    <name type="scientific">Cyanidioschyzon merolae (strain NIES-3377 / 10D)</name>
    <name type="common">Unicellular red alga</name>
    <dbReference type="NCBI Taxonomy" id="280699"/>
    <lineage>
        <taxon>Eukaryota</taxon>
        <taxon>Rhodophyta</taxon>
        <taxon>Bangiophyceae</taxon>
        <taxon>Cyanidiales</taxon>
        <taxon>Cyanidiaceae</taxon>
        <taxon>Cyanidioschyzon</taxon>
    </lineage>
</organism>
<evidence type="ECO:0000313" key="3">
    <source>
        <dbReference type="EMBL" id="BAM81245.1"/>
    </source>
</evidence>
<evidence type="ECO:0000259" key="2">
    <source>
        <dbReference type="PROSITE" id="PS51279"/>
    </source>
</evidence>
<reference evidence="3 4" key="2">
    <citation type="journal article" date="2007" name="BMC Biol.">
        <title>A 100%-complete sequence reveals unusually simple genomic features in the hot-spring red alga Cyanidioschyzon merolae.</title>
        <authorList>
            <person name="Nozaki H."/>
            <person name="Takano H."/>
            <person name="Misumi O."/>
            <person name="Terasawa K."/>
            <person name="Matsuzaki M."/>
            <person name="Maruyama S."/>
            <person name="Nishida K."/>
            <person name="Yagisawa F."/>
            <person name="Yoshida Y."/>
            <person name="Fujiwara T."/>
            <person name="Takio S."/>
            <person name="Tamura K."/>
            <person name="Chung S.J."/>
            <person name="Nakamura S."/>
            <person name="Kuroiwa H."/>
            <person name="Tanaka K."/>
            <person name="Sato N."/>
            <person name="Kuroiwa T."/>
        </authorList>
    </citation>
    <scope>NUCLEOTIDE SEQUENCE [LARGE SCALE GENOMIC DNA]</scope>
    <source>
        <strain evidence="3 4">10D</strain>
    </source>
</reference>
<feature type="compositionally biased region" description="Polar residues" evidence="1">
    <location>
        <begin position="22"/>
        <end position="40"/>
    </location>
</feature>
<feature type="region of interest" description="Disordered" evidence="1">
    <location>
        <begin position="1"/>
        <end position="40"/>
    </location>
</feature>
<dbReference type="OrthoDB" id="445677at2759"/>
<dbReference type="STRING" id="280699.M1V5T8"/>
<dbReference type="InterPro" id="IPR011421">
    <property type="entry name" value="BCNT-C"/>
</dbReference>
<dbReference type="Proteomes" id="UP000007014">
    <property type="component" value="Chromosome 14"/>
</dbReference>
<dbReference type="RefSeq" id="XP_005537281.1">
    <property type="nucleotide sequence ID" value="XM_005537224.1"/>
</dbReference>
<evidence type="ECO:0000256" key="1">
    <source>
        <dbReference type="SAM" id="MobiDB-lite"/>
    </source>
</evidence>
<dbReference type="AlphaFoldDB" id="M1V5T8"/>
<sequence>MDASLPNVSDVAAPALTETENDSGVATPSSSVSAQKQGLETSLAHVLEPLCAENSNTVTSKPDAWSSEEPPNTAKSAAVQNGEQQERELVQRVWSELCSMHKSLDRAVRRGEASETTNDSFERAWRSMKRLKQPSRKSTSQLMRRETRWQALRRCQHPVDATGLDTATRTKDSAELDMLLGLTSSADASTSHPEVSDRRVRAAVVSNRQDPQTFSAPASTLMKRLPKIAAERGRMHRPSTFALTQRQWERFKNEKGLSEELEHYKKSEQRYTDRLEFLVQTDFREWAHEQAQKRRNKTESASGRSELGDTDAILSSSSDEM</sequence>
<dbReference type="GeneID" id="16995348"/>
<name>M1V5T8_CYAM1</name>
<feature type="domain" description="BCNT-C" evidence="2">
    <location>
        <begin position="215"/>
        <end position="299"/>
    </location>
</feature>
<feature type="region of interest" description="Disordered" evidence="1">
    <location>
        <begin position="288"/>
        <end position="321"/>
    </location>
</feature>
<dbReference type="EMBL" id="AP006496">
    <property type="protein sequence ID" value="BAM81245.1"/>
    <property type="molecule type" value="Genomic_DNA"/>
</dbReference>
<dbReference type="KEGG" id="cme:CYME_CMN134C"/>
<evidence type="ECO:0000313" key="4">
    <source>
        <dbReference type="Proteomes" id="UP000007014"/>
    </source>
</evidence>
<feature type="region of interest" description="Disordered" evidence="1">
    <location>
        <begin position="52"/>
        <end position="84"/>
    </location>
</feature>
<dbReference type="PANTHER" id="PTHR48295">
    <property type="entry name" value="CRANIOFACIAL DEVELOPMENT PROTEIN 1"/>
    <property type="match status" value="1"/>
</dbReference>
<dbReference type="InterPro" id="IPR027124">
    <property type="entry name" value="Swc5/CFDP1/2"/>
</dbReference>
<dbReference type="Gramene" id="CMN134CT">
    <property type="protein sequence ID" value="CMN134CT"/>
    <property type="gene ID" value="CMN134C"/>
</dbReference>
<gene>
    <name evidence="3" type="ORF">CYME_CMN134C</name>
</gene>
<dbReference type="Pfam" id="PF07572">
    <property type="entry name" value="BCNT"/>
    <property type="match status" value="1"/>
</dbReference>